<dbReference type="SUPFAM" id="SSF55874">
    <property type="entry name" value="ATPase domain of HSP90 chaperone/DNA topoisomerase II/histidine kinase"/>
    <property type="match status" value="1"/>
</dbReference>
<dbReference type="GO" id="GO:0000155">
    <property type="term" value="F:phosphorelay sensor kinase activity"/>
    <property type="evidence" value="ECO:0007669"/>
    <property type="project" value="InterPro"/>
</dbReference>
<evidence type="ECO:0000259" key="12">
    <source>
        <dbReference type="Pfam" id="PF23539"/>
    </source>
</evidence>
<comment type="caution">
    <text evidence="13">The sequence shown here is derived from an EMBL/GenBank/DDBJ whole genome shotgun (WGS) entry which is preliminary data.</text>
</comment>
<evidence type="ECO:0000256" key="7">
    <source>
        <dbReference type="ARBA" id="ARBA00022840"/>
    </source>
</evidence>
<keyword evidence="5" id="KW-0547">Nucleotide-binding</keyword>
<feature type="transmembrane region" description="Helical" evidence="9">
    <location>
        <begin position="114"/>
        <end position="135"/>
    </location>
</feature>
<comment type="catalytic activity">
    <reaction evidence="1">
        <text>ATP + protein L-histidine = ADP + protein N-phospho-L-histidine.</text>
        <dbReference type="EC" id="2.7.13.3"/>
    </reaction>
</comment>
<keyword evidence="14" id="KW-1185">Reference proteome</keyword>
<evidence type="ECO:0000256" key="5">
    <source>
        <dbReference type="ARBA" id="ARBA00022741"/>
    </source>
</evidence>
<feature type="transmembrane region" description="Helical" evidence="9">
    <location>
        <begin position="147"/>
        <end position="165"/>
    </location>
</feature>
<keyword evidence="9" id="KW-0472">Membrane</keyword>
<proteinExistence type="predicted"/>
<evidence type="ECO:0000256" key="4">
    <source>
        <dbReference type="ARBA" id="ARBA00022679"/>
    </source>
</evidence>
<dbReference type="PANTHER" id="PTHR24421:SF10">
    <property type="entry name" value="NITRATE_NITRITE SENSOR PROTEIN NARQ"/>
    <property type="match status" value="1"/>
</dbReference>
<dbReference type="InterPro" id="IPR011712">
    <property type="entry name" value="Sig_transdc_His_kin_sub3_dim/P"/>
</dbReference>
<keyword evidence="4" id="KW-0808">Transferase</keyword>
<feature type="domain" description="DUF7134" evidence="12">
    <location>
        <begin position="10"/>
        <end position="157"/>
    </location>
</feature>
<evidence type="ECO:0000256" key="3">
    <source>
        <dbReference type="ARBA" id="ARBA00022553"/>
    </source>
</evidence>
<evidence type="ECO:0000313" key="14">
    <source>
        <dbReference type="Proteomes" id="UP000266915"/>
    </source>
</evidence>
<accession>A0A3N2C2N7</accession>
<dbReference type="InterPro" id="IPR003594">
    <property type="entry name" value="HATPase_dom"/>
</dbReference>
<dbReference type="GO" id="GO:0005524">
    <property type="term" value="F:ATP binding"/>
    <property type="evidence" value="ECO:0007669"/>
    <property type="project" value="UniProtKB-KW"/>
</dbReference>
<evidence type="ECO:0000256" key="1">
    <source>
        <dbReference type="ARBA" id="ARBA00000085"/>
    </source>
</evidence>
<dbReference type="InterPro" id="IPR055558">
    <property type="entry name" value="DUF7134"/>
</dbReference>
<gene>
    <name evidence="13" type="ORF">EDD42_1618</name>
</gene>
<keyword evidence="9" id="KW-0812">Transmembrane</keyword>
<evidence type="ECO:0000256" key="8">
    <source>
        <dbReference type="ARBA" id="ARBA00023012"/>
    </source>
</evidence>
<dbReference type="AlphaFoldDB" id="A0A3N2C2N7"/>
<dbReference type="InterPro" id="IPR036890">
    <property type="entry name" value="HATPase_C_sf"/>
</dbReference>
<dbReference type="GO" id="GO:0046983">
    <property type="term" value="F:protein dimerization activity"/>
    <property type="evidence" value="ECO:0007669"/>
    <property type="project" value="InterPro"/>
</dbReference>
<evidence type="ECO:0000256" key="2">
    <source>
        <dbReference type="ARBA" id="ARBA00012438"/>
    </source>
</evidence>
<keyword evidence="6 13" id="KW-0418">Kinase</keyword>
<sequence length="410" mass="43664">MLPRPPGVVRRWWSRHPWTADSLIAAGYLLVALSVSTVEWFDVDLAAQPGRIALAVAIVGITTLAVLLRRRRPLAMTVLVIAVGLVSVAQTVGVDAFAVPILLYSVAVYRTVALGWQAFATAAVVAVLAPFLPWAAPHAPGEPQQTIISVVLFALFGLLIGINVGNRKRYVEALVDRAAQLARERDQQAQLAAVAERTRIAREMHDIVSHSLTVIVALSEGALATKDPAASRSAMTAVTDAARGSLVDMRRMLGVLRETGSAPLAPQPDAASIPALVETFRGLGLPVALTVSGPSTDDPSILLAVHRITQEALTNALRYSERPKRVDVVITTDDEHLELIVENDGSIPDAPSLGAGQGLLGLRERVAFQGGRVTAGAVGDRLWRVHALLPLEPRPTRTSPPTTEPRGTTP</sequence>
<evidence type="ECO:0000313" key="13">
    <source>
        <dbReference type="EMBL" id="ROR81554.1"/>
    </source>
</evidence>
<keyword evidence="3" id="KW-0597">Phosphoprotein</keyword>
<evidence type="ECO:0000259" key="10">
    <source>
        <dbReference type="Pfam" id="PF02518"/>
    </source>
</evidence>
<dbReference type="Gene3D" id="1.20.5.1930">
    <property type="match status" value="1"/>
</dbReference>
<keyword evidence="8" id="KW-0902">Two-component regulatory system</keyword>
<dbReference type="Pfam" id="PF07730">
    <property type="entry name" value="HisKA_3"/>
    <property type="match status" value="1"/>
</dbReference>
<dbReference type="Proteomes" id="UP000266915">
    <property type="component" value="Unassembled WGS sequence"/>
</dbReference>
<feature type="transmembrane region" description="Helical" evidence="9">
    <location>
        <begin position="50"/>
        <end position="68"/>
    </location>
</feature>
<evidence type="ECO:0000256" key="9">
    <source>
        <dbReference type="SAM" id="Phobius"/>
    </source>
</evidence>
<dbReference type="Pfam" id="PF23539">
    <property type="entry name" value="DUF7134"/>
    <property type="match status" value="1"/>
</dbReference>
<keyword evidence="9" id="KW-1133">Transmembrane helix</keyword>
<feature type="domain" description="Histidine kinase/HSP90-like ATPase" evidence="10">
    <location>
        <begin position="304"/>
        <end position="375"/>
    </location>
</feature>
<dbReference type="EC" id="2.7.13.3" evidence="2"/>
<evidence type="ECO:0000256" key="6">
    <source>
        <dbReference type="ARBA" id="ARBA00022777"/>
    </source>
</evidence>
<feature type="transmembrane region" description="Helical" evidence="9">
    <location>
        <begin position="20"/>
        <end position="38"/>
    </location>
</feature>
<feature type="transmembrane region" description="Helical" evidence="9">
    <location>
        <begin position="75"/>
        <end position="102"/>
    </location>
</feature>
<dbReference type="Gene3D" id="3.30.565.10">
    <property type="entry name" value="Histidine kinase-like ATPase, C-terminal domain"/>
    <property type="match status" value="1"/>
</dbReference>
<protein>
    <recommendedName>
        <fullName evidence="2">histidine kinase</fullName>
        <ecNumber evidence="2">2.7.13.3</ecNumber>
    </recommendedName>
</protein>
<reference evidence="13 14" key="1">
    <citation type="submission" date="2018-11" db="EMBL/GenBank/DDBJ databases">
        <title>Sequencing the genomes of 1000 actinobacteria strains.</title>
        <authorList>
            <person name="Klenk H.-P."/>
        </authorList>
    </citation>
    <scope>NUCLEOTIDE SEQUENCE [LARGE SCALE GENOMIC DNA]</scope>
    <source>
        <strain evidence="13 14">DSM 14012</strain>
    </source>
</reference>
<feature type="domain" description="Signal transduction histidine kinase subgroup 3 dimerisation and phosphoacceptor" evidence="11">
    <location>
        <begin position="196"/>
        <end position="259"/>
    </location>
</feature>
<evidence type="ECO:0000259" key="11">
    <source>
        <dbReference type="Pfam" id="PF07730"/>
    </source>
</evidence>
<dbReference type="InterPro" id="IPR050482">
    <property type="entry name" value="Sensor_HK_TwoCompSys"/>
</dbReference>
<name>A0A3N2C2N7_9MICO</name>
<keyword evidence="7" id="KW-0067">ATP-binding</keyword>
<dbReference type="Pfam" id="PF02518">
    <property type="entry name" value="HATPase_c"/>
    <property type="match status" value="1"/>
</dbReference>
<dbReference type="GO" id="GO:0016020">
    <property type="term" value="C:membrane"/>
    <property type="evidence" value="ECO:0007669"/>
    <property type="project" value="InterPro"/>
</dbReference>
<dbReference type="EMBL" id="RKHL01000001">
    <property type="protein sequence ID" value="ROR81554.1"/>
    <property type="molecule type" value="Genomic_DNA"/>
</dbReference>
<organism evidence="13 14">
    <name type="scientific">Plantibacter flavus</name>
    <dbReference type="NCBI Taxonomy" id="150123"/>
    <lineage>
        <taxon>Bacteria</taxon>
        <taxon>Bacillati</taxon>
        <taxon>Actinomycetota</taxon>
        <taxon>Actinomycetes</taxon>
        <taxon>Micrococcales</taxon>
        <taxon>Microbacteriaceae</taxon>
        <taxon>Plantibacter</taxon>
    </lineage>
</organism>
<dbReference type="PANTHER" id="PTHR24421">
    <property type="entry name" value="NITRATE/NITRITE SENSOR PROTEIN NARX-RELATED"/>
    <property type="match status" value="1"/>
</dbReference>